<gene>
    <name evidence="1" type="ORF">H0H81_010724</name>
</gene>
<name>A0A9P7KIH1_9AGAR</name>
<protein>
    <recommendedName>
        <fullName evidence="3">F-box domain-containing protein</fullName>
    </recommendedName>
</protein>
<evidence type="ECO:0000313" key="2">
    <source>
        <dbReference type="Proteomes" id="UP000717328"/>
    </source>
</evidence>
<dbReference type="AlphaFoldDB" id="A0A9P7KIH1"/>
<organism evidence="1 2">
    <name type="scientific">Sphagnurus paluster</name>
    <dbReference type="NCBI Taxonomy" id="117069"/>
    <lineage>
        <taxon>Eukaryota</taxon>
        <taxon>Fungi</taxon>
        <taxon>Dikarya</taxon>
        <taxon>Basidiomycota</taxon>
        <taxon>Agaricomycotina</taxon>
        <taxon>Agaricomycetes</taxon>
        <taxon>Agaricomycetidae</taxon>
        <taxon>Agaricales</taxon>
        <taxon>Tricholomatineae</taxon>
        <taxon>Lyophyllaceae</taxon>
        <taxon>Sphagnurus</taxon>
    </lineage>
</organism>
<dbReference type="OrthoDB" id="3226064at2759"/>
<reference evidence="1" key="1">
    <citation type="submission" date="2021-02" db="EMBL/GenBank/DDBJ databases">
        <authorList>
            <person name="Nieuwenhuis M."/>
            <person name="Van De Peppel L.J.J."/>
        </authorList>
    </citation>
    <scope>NUCLEOTIDE SEQUENCE</scope>
    <source>
        <strain evidence="1">D49</strain>
    </source>
</reference>
<keyword evidence="2" id="KW-1185">Reference proteome</keyword>
<reference evidence="1" key="2">
    <citation type="submission" date="2021-10" db="EMBL/GenBank/DDBJ databases">
        <title>Phylogenomics reveals ancestral predisposition of the termite-cultivated fungus Termitomyces towards a domesticated lifestyle.</title>
        <authorList>
            <person name="Auxier B."/>
            <person name="Grum-Grzhimaylo A."/>
            <person name="Cardenas M.E."/>
            <person name="Lodge J.D."/>
            <person name="Laessoe T."/>
            <person name="Pedersen O."/>
            <person name="Smith M.E."/>
            <person name="Kuyper T.W."/>
            <person name="Franco-Molano E.A."/>
            <person name="Baroni T.J."/>
            <person name="Aanen D.K."/>
        </authorList>
    </citation>
    <scope>NUCLEOTIDE SEQUENCE</scope>
    <source>
        <strain evidence="1">D49</strain>
    </source>
</reference>
<proteinExistence type="predicted"/>
<evidence type="ECO:0000313" key="1">
    <source>
        <dbReference type="EMBL" id="KAG5650864.1"/>
    </source>
</evidence>
<sequence length="632" mass="70291">MSFLAPKIFAIPPELLEESLVITAALGFPSAIAAFGRTCWQFHRLVYCSADHHLWREIFLTTFDDPRTILRCLRDATSTGHTSTGNRSHDMDISIDWGLEFMERMEAAKLFRKHTQPTTGTGVFSSIKEGIVPDFTKALKTILRILETASPFPPHHTSSDSLPNFPPIMTVHPGEPFPAEFISRNTTWLEDLLKCGYPPILVRKYLLASHGQATPLKAFEDTVWGHPEEGTLFHRLVMQAGFRPTPSSDVSGESSSTPIVTRKTIQGEADQETAAHEVARSRVYNLRYLRPERSWGPYLSVNGSAVAESILAKRRAIFPDLEQDLSRYRINGQSVLLDELDSASGSDDVDADSEGEHELGLILGRGGLDPSFMSPKPHEVVPDYTFLAAVRVLIERNLNNRTQMDEDVWDDPQAINSSMHSILPALACLDFARMGGVPGFWSKSWVMCRGGLDDAGRVPIDDGKFAWDEKVKGKVKADESEQVVGWDWAGVTGRWIRVICWLDYRDLLLHNLHGYNGDDLAETFRMFPMTLRVTGYSKPPVPKPEEIPVGEVESLVWKLPIIHIEGEATGSNSEITRKIQGTVRMLKDGAVRWSTTSSYPGEDTPEWASEGVQIGSIGSTIGMLGMWTGADQ</sequence>
<dbReference type="Proteomes" id="UP000717328">
    <property type="component" value="Unassembled WGS sequence"/>
</dbReference>
<comment type="caution">
    <text evidence="1">The sequence shown here is derived from an EMBL/GenBank/DDBJ whole genome shotgun (WGS) entry which is preliminary data.</text>
</comment>
<evidence type="ECO:0008006" key="3">
    <source>
        <dbReference type="Google" id="ProtNLM"/>
    </source>
</evidence>
<accession>A0A9P7KIH1</accession>
<dbReference type="EMBL" id="JABCKI010000346">
    <property type="protein sequence ID" value="KAG5650864.1"/>
    <property type="molecule type" value="Genomic_DNA"/>
</dbReference>